<protein>
    <submittedName>
        <fullName evidence="1">Carboxymuconolactone decarboxylase family protein</fullName>
    </submittedName>
</protein>
<dbReference type="InterPro" id="IPR004675">
    <property type="entry name" value="AhpD_core"/>
</dbReference>
<name>A0A859QC44_9HYPH</name>
<keyword evidence="2" id="KW-1185">Reference proteome</keyword>
<dbReference type="AlphaFoldDB" id="A0A859QC44"/>
<gene>
    <name evidence="1" type="ORF">FKV68_01700</name>
</gene>
<dbReference type="PANTHER" id="PTHR35446">
    <property type="entry name" value="SI:CH211-175M2.5"/>
    <property type="match status" value="1"/>
</dbReference>
<accession>A0A859QC44</accession>
<dbReference type="KEGG" id="emx:FKV68_01700"/>
<dbReference type="PANTHER" id="PTHR35446:SF2">
    <property type="entry name" value="CARBOXYMUCONOLACTONE DECARBOXYLASE-LIKE DOMAIN-CONTAINING PROTEIN"/>
    <property type="match status" value="1"/>
</dbReference>
<dbReference type="NCBIfam" id="TIGR00778">
    <property type="entry name" value="ahpD_dom"/>
    <property type="match status" value="1"/>
</dbReference>
<dbReference type="InterPro" id="IPR003779">
    <property type="entry name" value="CMD-like"/>
</dbReference>
<sequence>MTDIKAVRYEQEIPDVLDALADVHTKMDGHGLDRTIHHLIQLRASQINRCGFCVKMHTKEARADGETSERLDRIIVWDQVGDFSEREKAALAWTEALTELEPRTDFASLRARLRAHFSDNEISVITSTVAMINLWNRIQISRH</sequence>
<evidence type="ECO:0000313" key="1">
    <source>
        <dbReference type="EMBL" id="QLL60242.1"/>
    </source>
</evidence>
<evidence type="ECO:0000313" key="2">
    <source>
        <dbReference type="Proteomes" id="UP000510721"/>
    </source>
</evidence>
<dbReference type="InterPro" id="IPR029032">
    <property type="entry name" value="AhpD-like"/>
</dbReference>
<reference evidence="1 2" key="1">
    <citation type="submission" date="2019-06" db="EMBL/GenBank/DDBJ databases">
        <title>Complete genome sequence of Ensifer mexicanus ITTG R7 isolated from nodules of Acacia angustissima (Mill.) Kuntze.</title>
        <authorList>
            <person name="Rincon-Rosales R."/>
            <person name="Rogel M.A."/>
            <person name="Guerrero G."/>
            <person name="Rincon-Molina C.I."/>
            <person name="Lopez-Lopez A."/>
            <person name="Martinez-Romero E."/>
        </authorList>
    </citation>
    <scope>NUCLEOTIDE SEQUENCE [LARGE SCALE GENOMIC DNA]</scope>
    <source>
        <strain evidence="1 2">ITTG R7</strain>
    </source>
</reference>
<dbReference type="SUPFAM" id="SSF69118">
    <property type="entry name" value="AhpD-like"/>
    <property type="match status" value="1"/>
</dbReference>
<dbReference type="RefSeq" id="WP_180939833.1">
    <property type="nucleotide sequence ID" value="NZ_CP041238.1"/>
</dbReference>
<dbReference type="Pfam" id="PF02627">
    <property type="entry name" value="CMD"/>
    <property type="match status" value="1"/>
</dbReference>
<organism evidence="1 2">
    <name type="scientific">Sinorhizobium mexicanum</name>
    <dbReference type="NCBI Taxonomy" id="375549"/>
    <lineage>
        <taxon>Bacteria</taxon>
        <taxon>Pseudomonadati</taxon>
        <taxon>Pseudomonadota</taxon>
        <taxon>Alphaproteobacteria</taxon>
        <taxon>Hyphomicrobiales</taxon>
        <taxon>Rhizobiaceae</taxon>
        <taxon>Sinorhizobium/Ensifer group</taxon>
        <taxon>Sinorhizobium</taxon>
    </lineage>
</organism>
<dbReference type="GO" id="GO:0051920">
    <property type="term" value="F:peroxiredoxin activity"/>
    <property type="evidence" value="ECO:0007669"/>
    <property type="project" value="InterPro"/>
</dbReference>
<dbReference type="Proteomes" id="UP000510721">
    <property type="component" value="Chromosome"/>
</dbReference>
<dbReference type="EMBL" id="CP041238">
    <property type="protein sequence ID" value="QLL60242.1"/>
    <property type="molecule type" value="Genomic_DNA"/>
</dbReference>
<proteinExistence type="predicted"/>
<dbReference type="Gene3D" id="1.20.1290.10">
    <property type="entry name" value="AhpD-like"/>
    <property type="match status" value="1"/>
</dbReference>